<accession>A0ABY8BG72</accession>
<dbReference type="RefSeq" id="WP_277417575.1">
    <property type="nucleotide sequence ID" value="NZ_CP119083.1"/>
</dbReference>
<dbReference type="Proteomes" id="UP001216510">
    <property type="component" value="Chromosome"/>
</dbReference>
<reference evidence="1 2" key="1">
    <citation type="submission" date="2023-02" db="EMBL/GenBank/DDBJ databases">
        <title>Gemone sequence of Telluria chitinolytica ACM 3522T.</title>
        <authorList>
            <person name="Frediansyah A."/>
            <person name="Miess H."/>
            <person name="Gross H."/>
        </authorList>
    </citation>
    <scope>NUCLEOTIDE SEQUENCE [LARGE SCALE GENOMIC DNA]</scope>
    <source>
        <strain evidence="1 2">ACM 3522</strain>
    </source>
</reference>
<protein>
    <submittedName>
        <fullName evidence="1">Uncharacterized protein</fullName>
    </submittedName>
</protein>
<sequence>MIDLTSIDNETLLARGQYATVRGAHEDAKRNLAVLSGQFSTASAQVLRYMQPDGDAQPDMHAVRALLTAMRDGVGHIEQCVSEIEGLAAQRAALKSAAWGRK</sequence>
<keyword evidence="2" id="KW-1185">Reference proteome</keyword>
<dbReference type="EMBL" id="CP119083">
    <property type="protein sequence ID" value="WEF34904.1"/>
    <property type="molecule type" value="Genomic_DNA"/>
</dbReference>
<name>A0ABY8BG72_9BURK</name>
<evidence type="ECO:0000313" key="1">
    <source>
        <dbReference type="EMBL" id="WEF34904.1"/>
    </source>
</evidence>
<proteinExistence type="predicted"/>
<organism evidence="1 2">
    <name type="scientific">Pseudoduganella chitinolytica</name>
    <dbReference type="NCBI Taxonomy" id="34070"/>
    <lineage>
        <taxon>Bacteria</taxon>
        <taxon>Pseudomonadati</taxon>
        <taxon>Pseudomonadota</taxon>
        <taxon>Betaproteobacteria</taxon>
        <taxon>Burkholderiales</taxon>
        <taxon>Oxalobacteraceae</taxon>
        <taxon>Telluria group</taxon>
        <taxon>Pseudoduganella</taxon>
    </lineage>
</organism>
<evidence type="ECO:0000313" key="2">
    <source>
        <dbReference type="Proteomes" id="UP001216510"/>
    </source>
</evidence>
<gene>
    <name evidence="1" type="ORF">PX653_09130</name>
</gene>